<keyword evidence="1" id="KW-0175">Coiled coil</keyword>
<dbReference type="Gene3D" id="2.80.10.50">
    <property type="match status" value="1"/>
</dbReference>
<evidence type="ECO:0008006" key="4">
    <source>
        <dbReference type="Google" id="ProtNLM"/>
    </source>
</evidence>
<evidence type="ECO:0000256" key="1">
    <source>
        <dbReference type="SAM" id="Coils"/>
    </source>
</evidence>
<sequence>MSVVPGMYTIQNVMHRNIAAQSPEDTVVADTDTDSGGLSQRVLWTISPLMNGKFTIKNIETNDYAGFRSLPSTDDIIVAKRTRQNWEIKETGFKGRFVIYTSAAEIDLFWGLTNGELLHPVSLRNAPNHPGNQWLLTKVASRRELEHETLQLRRKLADLEDENTKLRDVVELLKADALKTSADAQRERERYQQAEAELKAHYEKTFAEQHAEYQRYSEDMAKWREREERDRITQ</sequence>
<gene>
    <name evidence="2" type="ORF">BD410DRAFT_314089</name>
</gene>
<dbReference type="STRING" id="50990.A0A4Y7Q127"/>
<name>A0A4Y7Q127_9AGAM</name>
<evidence type="ECO:0000313" key="2">
    <source>
        <dbReference type="EMBL" id="TDL21031.1"/>
    </source>
</evidence>
<feature type="coiled-coil region" evidence="1">
    <location>
        <begin position="142"/>
        <end position="204"/>
    </location>
</feature>
<dbReference type="VEuPathDB" id="FungiDB:BD410DRAFT_314089"/>
<accession>A0A4Y7Q127</accession>
<proteinExistence type="predicted"/>
<evidence type="ECO:0000313" key="3">
    <source>
        <dbReference type="Proteomes" id="UP000294933"/>
    </source>
</evidence>
<dbReference type="Proteomes" id="UP000294933">
    <property type="component" value="Unassembled WGS sequence"/>
</dbReference>
<keyword evidence="3" id="KW-1185">Reference proteome</keyword>
<protein>
    <recommendedName>
        <fullName evidence="4">Ricin B lectin domain-containing protein</fullName>
    </recommendedName>
</protein>
<dbReference type="OrthoDB" id="3266227at2759"/>
<reference evidence="2 3" key="1">
    <citation type="submission" date="2018-06" db="EMBL/GenBank/DDBJ databases">
        <title>A transcriptomic atlas of mushroom development highlights an independent origin of complex multicellularity.</title>
        <authorList>
            <consortium name="DOE Joint Genome Institute"/>
            <person name="Krizsan K."/>
            <person name="Almasi E."/>
            <person name="Merenyi Z."/>
            <person name="Sahu N."/>
            <person name="Viragh M."/>
            <person name="Koszo T."/>
            <person name="Mondo S."/>
            <person name="Kiss B."/>
            <person name="Balint B."/>
            <person name="Kues U."/>
            <person name="Barry K."/>
            <person name="Hegedus J.C."/>
            <person name="Henrissat B."/>
            <person name="Johnson J."/>
            <person name="Lipzen A."/>
            <person name="Ohm R."/>
            <person name="Nagy I."/>
            <person name="Pangilinan J."/>
            <person name="Yan J."/>
            <person name="Xiong Y."/>
            <person name="Grigoriev I.V."/>
            <person name="Hibbett D.S."/>
            <person name="Nagy L.G."/>
        </authorList>
    </citation>
    <scope>NUCLEOTIDE SEQUENCE [LARGE SCALE GENOMIC DNA]</scope>
    <source>
        <strain evidence="2 3">SZMC22713</strain>
    </source>
</reference>
<organism evidence="2 3">
    <name type="scientific">Rickenella mellea</name>
    <dbReference type="NCBI Taxonomy" id="50990"/>
    <lineage>
        <taxon>Eukaryota</taxon>
        <taxon>Fungi</taxon>
        <taxon>Dikarya</taxon>
        <taxon>Basidiomycota</taxon>
        <taxon>Agaricomycotina</taxon>
        <taxon>Agaricomycetes</taxon>
        <taxon>Hymenochaetales</taxon>
        <taxon>Rickenellaceae</taxon>
        <taxon>Rickenella</taxon>
    </lineage>
</organism>
<dbReference type="EMBL" id="ML170183">
    <property type="protein sequence ID" value="TDL21031.1"/>
    <property type="molecule type" value="Genomic_DNA"/>
</dbReference>
<dbReference type="AlphaFoldDB" id="A0A4Y7Q127"/>